<dbReference type="PANTHER" id="PTHR24381">
    <property type="entry name" value="ZINC FINGER PROTEIN"/>
    <property type="match status" value="1"/>
</dbReference>
<dbReference type="GO" id="GO:0000981">
    <property type="term" value="F:DNA-binding transcription factor activity, RNA polymerase II-specific"/>
    <property type="evidence" value="ECO:0007669"/>
    <property type="project" value="TreeGrafter"/>
</dbReference>
<dbReference type="GO" id="GO:0008270">
    <property type="term" value="F:zinc ion binding"/>
    <property type="evidence" value="ECO:0007669"/>
    <property type="project" value="UniProtKB-KW"/>
</dbReference>
<keyword evidence="6" id="KW-0805">Transcription regulation</keyword>
<dbReference type="InterPro" id="IPR036236">
    <property type="entry name" value="Znf_C2H2_sf"/>
</dbReference>
<keyword evidence="2" id="KW-0479">Metal-binding</keyword>
<protein>
    <submittedName>
        <fullName evidence="12">Zinc finger protein 285</fullName>
    </submittedName>
</protein>
<evidence type="ECO:0000256" key="9">
    <source>
        <dbReference type="ARBA" id="ARBA00023242"/>
    </source>
</evidence>
<evidence type="ECO:0000256" key="6">
    <source>
        <dbReference type="ARBA" id="ARBA00023015"/>
    </source>
</evidence>
<evidence type="ECO:0000256" key="8">
    <source>
        <dbReference type="ARBA" id="ARBA00023163"/>
    </source>
</evidence>
<keyword evidence="5" id="KW-0862">Zinc</keyword>
<dbReference type="SUPFAM" id="SSF57667">
    <property type="entry name" value="beta-beta-alpha zinc fingers"/>
    <property type="match status" value="1"/>
</dbReference>
<dbReference type="SMART" id="SM00355">
    <property type="entry name" value="ZnF_C2H2"/>
    <property type="match status" value="2"/>
</dbReference>
<comment type="subcellular location">
    <subcellularLocation>
        <location evidence="1">Nucleus</location>
    </subcellularLocation>
</comment>
<dbReference type="GO" id="GO:0005634">
    <property type="term" value="C:nucleus"/>
    <property type="evidence" value="ECO:0007669"/>
    <property type="project" value="UniProtKB-SubCell"/>
</dbReference>
<evidence type="ECO:0000256" key="3">
    <source>
        <dbReference type="ARBA" id="ARBA00022737"/>
    </source>
</evidence>
<evidence type="ECO:0000256" key="5">
    <source>
        <dbReference type="ARBA" id="ARBA00022833"/>
    </source>
</evidence>
<evidence type="ECO:0000313" key="13">
    <source>
        <dbReference type="Proteomes" id="UP000585614"/>
    </source>
</evidence>
<evidence type="ECO:0000256" key="2">
    <source>
        <dbReference type="ARBA" id="ARBA00022723"/>
    </source>
</evidence>
<accession>A0A7J7SLV9</accession>
<evidence type="ECO:0000259" key="11">
    <source>
        <dbReference type="PROSITE" id="PS50157"/>
    </source>
</evidence>
<evidence type="ECO:0000313" key="12">
    <source>
        <dbReference type="EMBL" id="KAF6289436.1"/>
    </source>
</evidence>
<keyword evidence="4 10" id="KW-0863">Zinc-finger</keyword>
<feature type="domain" description="C2H2-type" evidence="11">
    <location>
        <begin position="170"/>
        <end position="194"/>
    </location>
</feature>
<dbReference type="InterPro" id="IPR013087">
    <property type="entry name" value="Znf_C2H2_type"/>
</dbReference>
<gene>
    <name evidence="12" type="ORF">mRhiFer1_018767</name>
</gene>
<name>A0A7J7SLV9_RHIFE</name>
<keyword evidence="7" id="KW-0238">DNA-binding</keyword>
<dbReference type="GO" id="GO:0000977">
    <property type="term" value="F:RNA polymerase II transcription regulatory region sequence-specific DNA binding"/>
    <property type="evidence" value="ECO:0007669"/>
    <property type="project" value="TreeGrafter"/>
</dbReference>
<evidence type="ECO:0000256" key="4">
    <source>
        <dbReference type="ARBA" id="ARBA00022771"/>
    </source>
</evidence>
<dbReference type="Proteomes" id="UP000585614">
    <property type="component" value="Unassembled WGS sequence"/>
</dbReference>
<dbReference type="PROSITE" id="PS00028">
    <property type="entry name" value="ZINC_FINGER_C2H2_1"/>
    <property type="match status" value="2"/>
</dbReference>
<dbReference type="FunFam" id="3.30.160.60:FF:001228">
    <property type="entry name" value="Zinc finger protein 236"/>
    <property type="match status" value="1"/>
</dbReference>
<organism evidence="12 13">
    <name type="scientific">Rhinolophus ferrumequinum</name>
    <name type="common">Greater horseshoe bat</name>
    <dbReference type="NCBI Taxonomy" id="59479"/>
    <lineage>
        <taxon>Eukaryota</taxon>
        <taxon>Metazoa</taxon>
        <taxon>Chordata</taxon>
        <taxon>Craniata</taxon>
        <taxon>Vertebrata</taxon>
        <taxon>Euteleostomi</taxon>
        <taxon>Mammalia</taxon>
        <taxon>Eutheria</taxon>
        <taxon>Laurasiatheria</taxon>
        <taxon>Chiroptera</taxon>
        <taxon>Yinpterochiroptera</taxon>
        <taxon>Rhinolophoidea</taxon>
        <taxon>Rhinolophidae</taxon>
        <taxon>Rhinolophinae</taxon>
        <taxon>Rhinolophus</taxon>
    </lineage>
</organism>
<evidence type="ECO:0000256" key="1">
    <source>
        <dbReference type="ARBA" id="ARBA00004123"/>
    </source>
</evidence>
<keyword evidence="3" id="KW-0677">Repeat</keyword>
<evidence type="ECO:0000256" key="10">
    <source>
        <dbReference type="PROSITE-ProRule" id="PRU00042"/>
    </source>
</evidence>
<proteinExistence type="predicted"/>
<reference evidence="12 13" key="1">
    <citation type="journal article" date="2020" name="Nature">
        <title>Six reference-quality genomes reveal evolution of bat adaptations.</title>
        <authorList>
            <person name="Jebb D."/>
            <person name="Huang Z."/>
            <person name="Pippel M."/>
            <person name="Hughes G.M."/>
            <person name="Lavrichenko K."/>
            <person name="Devanna P."/>
            <person name="Winkler S."/>
            <person name="Jermiin L.S."/>
            <person name="Skirmuntt E.C."/>
            <person name="Katzourakis A."/>
            <person name="Burkitt-Gray L."/>
            <person name="Ray D.A."/>
            <person name="Sullivan K.A.M."/>
            <person name="Roscito J.G."/>
            <person name="Kirilenko B.M."/>
            <person name="Davalos L.M."/>
            <person name="Corthals A.P."/>
            <person name="Power M.L."/>
            <person name="Jones G."/>
            <person name="Ransome R.D."/>
            <person name="Dechmann D.K.N."/>
            <person name="Locatelli A.G."/>
            <person name="Puechmaille S.J."/>
            <person name="Fedrigo O."/>
            <person name="Jarvis E.D."/>
            <person name="Hiller M."/>
            <person name="Vernes S.C."/>
            <person name="Myers E.W."/>
            <person name="Teeling E.C."/>
        </authorList>
    </citation>
    <scope>NUCLEOTIDE SEQUENCE [LARGE SCALE GENOMIC DNA]</scope>
    <source>
        <strain evidence="12">MRhiFer1</strain>
        <tissue evidence="12">Lung</tissue>
    </source>
</reference>
<keyword evidence="9" id="KW-0539">Nucleus</keyword>
<dbReference type="PROSITE" id="PS50157">
    <property type="entry name" value="ZINC_FINGER_C2H2_2"/>
    <property type="match status" value="1"/>
</dbReference>
<dbReference type="AlphaFoldDB" id="A0A7J7SLV9"/>
<dbReference type="Gene3D" id="3.30.160.60">
    <property type="entry name" value="Classic Zinc Finger"/>
    <property type="match status" value="2"/>
</dbReference>
<sequence>MNLQGDCFQYLEDVSLCEEWAGVSLQISENENNAIGAINLANPAGTAWKGLTHILTPESWRKANRMTAPQNSQGRWKKSHTEEKLYGCVWCDDSFSRTSWEWDGPQECKGEEPCRYTDCVESLVMKSTVKQHNMAHAVPQPSRCSNYGMDVTEDADFHAYHSVHITEESCKCDQCGKDFGQSSDLIVHYKTHSA</sequence>
<evidence type="ECO:0000256" key="7">
    <source>
        <dbReference type="ARBA" id="ARBA00023125"/>
    </source>
</evidence>
<comment type="caution">
    <text evidence="12">The sequence shown here is derived from an EMBL/GenBank/DDBJ whole genome shotgun (WGS) entry which is preliminary data.</text>
</comment>
<keyword evidence="8" id="KW-0804">Transcription</keyword>
<dbReference type="PANTHER" id="PTHR24381:SF393">
    <property type="entry name" value="CHROMATIN-LINKED ADAPTOR FOR MSL PROTEINS, ISOFORM B"/>
    <property type="match status" value="1"/>
</dbReference>
<dbReference type="EMBL" id="JACAGC010000022">
    <property type="protein sequence ID" value="KAF6289436.1"/>
    <property type="molecule type" value="Genomic_DNA"/>
</dbReference>